<dbReference type="GO" id="GO:0005789">
    <property type="term" value="C:endoplasmic reticulum membrane"/>
    <property type="evidence" value="ECO:0007669"/>
    <property type="project" value="UniProtKB-SubCell"/>
</dbReference>
<dbReference type="InterPro" id="IPR003593">
    <property type="entry name" value="AAA+_ATPase"/>
</dbReference>
<keyword evidence="45" id="KW-1185">Reference proteome</keyword>
<evidence type="ECO:0000259" key="42">
    <source>
        <dbReference type="PROSITE" id="PS50893"/>
    </source>
</evidence>
<keyword evidence="20" id="KW-0067">ATP-binding</keyword>
<dbReference type="AlphaFoldDB" id="A0A9D4C1I9"/>
<evidence type="ECO:0000256" key="3">
    <source>
        <dbReference type="ARBA" id="ARBA00004337"/>
    </source>
</evidence>
<dbReference type="GO" id="GO:0000139">
    <property type="term" value="C:Golgi membrane"/>
    <property type="evidence" value="ECO:0007669"/>
    <property type="project" value="UniProtKB-SubCell"/>
</dbReference>
<comment type="similarity">
    <text evidence="29">Belongs to the ABC transporter superfamily. ABCB family. Heavy Metal importer (TC 3.A.1.210) subfamily.</text>
</comment>
<dbReference type="FunFam" id="3.40.50.300:FF:000186">
    <property type="entry name" value="ATP-binding cassette sub-family B member 7, mitochondrial"/>
    <property type="match status" value="1"/>
</dbReference>
<dbReference type="PROSITE" id="PS50929">
    <property type="entry name" value="ABC_TM1F"/>
    <property type="match status" value="1"/>
</dbReference>
<comment type="catalytic activity">
    <reaction evidence="38">
        <text>uroporphyrin III(in) + ATP + H2O = uroporphyrin III(out) + ADP + phosphate + H(+)</text>
        <dbReference type="Rhea" id="RHEA:66776"/>
        <dbReference type="ChEBI" id="CHEBI:15377"/>
        <dbReference type="ChEBI" id="CHEBI:15378"/>
        <dbReference type="ChEBI" id="CHEBI:30616"/>
        <dbReference type="ChEBI" id="CHEBI:43474"/>
        <dbReference type="ChEBI" id="CHEBI:167479"/>
        <dbReference type="ChEBI" id="CHEBI:456216"/>
    </reaction>
    <physiologicalReaction direction="left-to-right" evidence="38">
        <dbReference type="Rhea" id="RHEA:66777"/>
    </physiologicalReaction>
</comment>
<evidence type="ECO:0000256" key="18">
    <source>
        <dbReference type="ARBA" id="ARBA00022787"/>
    </source>
</evidence>
<comment type="catalytic activity">
    <reaction evidence="34">
        <text>coproporphyrinogen III(in) + ATP + H2O = coproporphyrinogen III(out) + ADP + phosphate + H(+)</text>
        <dbReference type="Rhea" id="RHEA:66680"/>
        <dbReference type="ChEBI" id="CHEBI:15377"/>
        <dbReference type="ChEBI" id="CHEBI:15378"/>
        <dbReference type="ChEBI" id="CHEBI:30616"/>
        <dbReference type="ChEBI" id="CHEBI:43474"/>
        <dbReference type="ChEBI" id="CHEBI:57309"/>
        <dbReference type="ChEBI" id="CHEBI:456216"/>
    </reaction>
    <physiologicalReaction direction="left-to-right" evidence="34">
        <dbReference type="Rhea" id="RHEA:66681"/>
    </physiologicalReaction>
</comment>
<evidence type="ECO:0000256" key="2">
    <source>
        <dbReference type="ARBA" id="ARBA00004333"/>
    </source>
</evidence>
<evidence type="ECO:0000256" key="33">
    <source>
        <dbReference type="ARBA" id="ARBA00047649"/>
    </source>
</evidence>
<comment type="catalytic activity">
    <reaction evidence="40">
        <text>coproporphyrin I(in) + ATP + H2O = coproporphyrin I(out) + ADP + phosphate + H(+)</text>
        <dbReference type="Rhea" id="RHEA:66768"/>
        <dbReference type="ChEBI" id="CHEBI:15377"/>
        <dbReference type="ChEBI" id="CHEBI:15378"/>
        <dbReference type="ChEBI" id="CHEBI:30616"/>
        <dbReference type="ChEBI" id="CHEBI:43474"/>
        <dbReference type="ChEBI" id="CHEBI:167478"/>
        <dbReference type="ChEBI" id="CHEBI:456216"/>
    </reaction>
    <physiologicalReaction direction="left-to-right" evidence="40">
        <dbReference type="Rhea" id="RHEA:66769"/>
    </physiologicalReaction>
</comment>
<feature type="domain" description="ABC transporter" evidence="42">
    <location>
        <begin position="593"/>
        <end position="827"/>
    </location>
</feature>
<evidence type="ECO:0000256" key="25">
    <source>
        <dbReference type="ARBA" id="ARBA00023136"/>
    </source>
</evidence>
<dbReference type="GO" id="GO:0005576">
    <property type="term" value="C:extracellular region"/>
    <property type="evidence" value="ECO:0007669"/>
    <property type="project" value="UniProtKB-SubCell"/>
</dbReference>
<dbReference type="GO" id="GO:0005886">
    <property type="term" value="C:plasma membrane"/>
    <property type="evidence" value="ECO:0007669"/>
    <property type="project" value="UniProtKB-SubCell"/>
</dbReference>
<evidence type="ECO:0000256" key="20">
    <source>
        <dbReference type="ARBA" id="ARBA00022840"/>
    </source>
</evidence>
<keyword evidence="23" id="KW-0333">Golgi apparatus</keyword>
<evidence type="ECO:0000256" key="29">
    <source>
        <dbReference type="ARBA" id="ARBA00024363"/>
    </source>
</evidence>
<gene>
    <name evidence="44" type="ORF">DPMN_058176</name>
</gene>
<comment type="caution">
    <text evidence="44">The sequence shown here is derived from an EMBL/GenBank/DDBJ whole genome shotgun (WGS) entry which is preliminary data.</text>
</comment>
<keyword evidence="26" id="KW-1015">Disulfide bond</keyword>
<feature type="transmembrane region" description="Helical" evidence="41">
    <location>
        <begin position="28"/>
        <end position="47"/>
    </location>
</feature>
<dbReference type="Pfam" id="PF00005">
    <property type="entry name" value="ABC_tran"/>
    <property type="match status" value="1"/>
</dbReference>
<feature type="transmembrane region" description="Helical" evidence="41">
    <location>
        <begin position="382"/>
        <end position="404"/>
    </location>
</feature>
<comment type="subunit">
    <text evidence="11">Homodimer.</text>
</comment>
<feature type="transmembrane region" description="Helical" evidence="41">
    <location>
        <begin position="252"/>
        <end position="274"/>
    </location>
</feature>
<comment type="catalytic activity">
    <reaction evidence="36">
        <text>protoporphyrin IX(in) + ATP + H2O = protoporphyrin IX(out) + ADP + phosphate + H(+)</text>
        <dbReference type="Rhea" id="RHEA:61336"/>
        <dbReference type="ChEBI" id="CHEBI:15377"/>
        <dbReference type="ChEBI" id="CHEBI:15378"/>
        <dbReference type="ChEBI" id="CHEBI:30616"/>
        <dbReference type="ChEBI" id="CHEBI:43474"/>
        <dbReference type="ChEBI" id="CHEBI:57306"/>
        <dbReference type="ChEBI" id="CHEBI:456216"/>
    </reaction>
    <physiologicalReaction direction="left-to-right" evidence="36">
        <dbReference type="Rhea" id="RHEA:61337"/>
    </physiologicalReaction>
</comment>
<dbReference type="InterPro" id="IPR036640">
    <property type="entry name" value="ABC1_TM_sf"/>
</dbReference>
<keyword evidence="12" id="KW-0813">Transport</keyword>
<evidence type="ECO:0000313" key="45">
    <source>
        <dbReference type="Proteomes" id="UP000828390"/>
    </source>
</evidence>
<keyword evidence="27" id="KW-0458">Lysosome</keyword>
<evidence type="ECO:0000256" key="39">
    <source>
        <dbReference type="ARBA" id="ARBA00048636"/>
    </source>
</evidence>
<evidence type="ECO:0000256" key="21">
    <source>
        <dbReference type="ARBA" id="ARBA00022967"/>
    </source>
</evidence>
<evidence type="ECO:0000256" key="17">
    <source>
        <dbReference type="ARBA" id="ARBA00022753"/>
    </source>
</evidence>
<evidence type="ECO:0000256" key="35">
    <source>
        <dbReference type="ARBA" id="ARBA00047789"/>
    </source>
</evidence>
<dbReference type="Pfam" id="PF00664">
    <property type="entry name" value="ABC_membrane"/>
    <property type="match status" value="1"/>
</dbReference>
<keyword evidence="21" id="KW-1278">Translocase</keyword>
<comment type="subcellular location">
    <subcellularLocation>
        <location evidence="8">Cell membrane</location>
        <topology evidence="8">Multi-pass membrane protein</topology>
    </subcellularLocation>
    <subcellularLocation>
        <location evidence="1">Early endosome membrane</location>
    </subcellularLocation>
    <subcellularLocation>
        <location evidence="6">Endoplasmic reticulum membrane</location>
        <topology evidence="6">Multi-pass membrane protein</topology>
    </subcellularLocation>
    <subcellularLocation>
        <location evidence="3">Endosome membrane</location>
        <topology evidence="3">Multi-pass membrane protein</topology>
    </subcellularLocation>
    <subcellularLocation>
        <location evidence="2">Endosome</location>
        <location evidence="2">Multivesicular body membrane</location>
    </subcellularLocation>
    <subcellularLocation>
        <location evidence="9">Golgi apparatus membrane</location>
        <topology evidence="9">Multi-pass membrane protein</topology>
    </subcellularLocation>
    <subcellularLocation>
        <location evidence="5">Late endosome membrane</location>
    </subcellularLocation>
    <subcellularLocation>
        <location evidence="10">Lysosome membrane</location>
    </subcellularLocation>
    <subcellularLocation>
        <location evidence="28">Melanosome membrane</location>
    </subcellularLocation>
    <subcellularLocation>
        <location evidence="4">Mitochondrion outer membrane</location>
        <topology evidence="4">Multi-pass membrane protein</topology>
    </subcellularLocation>
    <subcellularLocation>
        <location evidence="7">Secreted</location>
        <location evidence="7">Extracellular exosome</location>
    </subcellularLocation>
</comment>
<evidence type="ECO:0000256" key="34">
    <source>
        <dbReference type="ARBA" id="ARBA00047753"/>
    </source>
</evidence>
<feature type="transmembrane region" description="Helical" evidence="41">
    <location>
        <begin position="97"/>
        <end position="115"/>
    </location>
</feature>
<proteinExistence type="inferred from homology"/>
<keyword evidence="15 41" id="KW-0812">Transmembrane</keyword>
<evidence type="ECO:0000256" key="8">
    <source>
        <dbReference type="ARBA" id="ARBA00004651"/>
    </source>
</evidence>
<dbReference type="PANTHER" id="PTHR24221">
    <property type="entry name" value="ATP-BINDING CASSETTE SUB-FAMILY B"/>
    <property type="match status" value="1"/>
</dbReference>
<dbReference type="PANTHER" id="PTHR24221:SF654">
    <property type="entry name" value="ATP-BINDING CASSETTE SUB-FAMILY B MEMBER 6"/>
    <property type="match status" value="1"/>
</dbReference>
<evidence type="ECO:0000259" key="43">
    <source>
        <dbReference type="PROSITE" id="PS50929"/>
    </source>
</evidence>
<dbReference type="InterPro" id="IPR027417">
    <property type="entry name" value="P-loop_NTPase"/>
</dbReference>
<comment type="catalytic activity">
    <reaction evidence="37">
        <text>pheophorbide a(in) + ATP + H2O = pheophorbide a(out) + ADP + phosphate + H(+)</text>
        <dbReference type="Rhea" id="RHEA:61360"/>
        <dbReference type="ChEBI" id="CHEBI:15377"/>
        <dbReference type="ChEBI" id="CHEBI:15378"/>
        <dbReference type="ChEBI" id="CHEBI:30616"/>
        <dbReference type="ChEBI" id="CHEBI:43474"/>
        <dbReference type="ChEBI" id="CHEBI:58687"/>
        <dbReference type="ChEBI" id="CHEBI:456216"/>
    </reaction>
    <physiologicalReaction direction="left-to-right" evidence="37">
        <dbReference type="Rhea" id="RHEA:61361"/>
    </physiologicalReaction>
</comment>
<evidence type="ECO:0000256" key="24">
    <source>
        <dbReference type="ARBA" id="ARBA00023128"/>
    </source>
</evidence>
<evidence type="ECO:0000256" key="30">
    <source>
        <dbReference type="ARBA" id="ARBA00024385"/>
    </source>
</evidence>
<dbReference type="GO" id="GO:0020037">
    <property type="term" value="F:heme binding"/>
    <property type="evidence" value="ECO:0007669"/>
    <property type="project" value="TreeGrafter"/>
</dbReference>
<dbReference type="GO" id="GO:0005524">
    <property type="term" value="F:ATP binding"/>
    <property type="evidence" value="ECO:0007669"/>
    <property type="project" value="UniProtKB-KW"/>
</dbReference>
<feature type="transmembrane region" description="Helical" evidence="41">
    <location>
        <begin position="410"/>
        <end position="431"/>
    </location>
</feature>
<dbReference type="Gene3D" id="1.20.1560.10">
    <property type="entry name" value="ABC transporter type 1, transmembrane domain"/>
    <property type="match status" value="1"/>
</dbReference>
<dbReference type="EMBL" id="JAIWYP010000013">
    <property type="protein sequence ID" value="KAH3715465.1"/>
    <property type="molecule type" value="Genomic_DNA"/>
</dbReference>
<keyword evidence="24" id="KW-0496">Mitochondrion</keyword>
<comment type="catalytic activity">
    <reaction evidence="35">
        <text>uroporphyrin I(in) + ATP + H2O = uroporphyrin I(out) + ADP + phosphate + H(+)</text>
        <dbReference type="Rhea" id="RHEA:66772"/>
        <dbReference type="ChEBI" id="CHEBI:15377"/>
        <dbReference type="ChEBI" id="CHEBI:15378"/>
        <dbReference type="ChEBI" id="CHEBI:30616"/>
        <dbReference type="ChEBI" id="CHEBI:43474"/>
        <dbReference type="ChEBI" id="CHEBI:167480"/>
        <dbReference type="ChEBI" id="CHEBI:456216"/>
    </reaction>
    <physiologicalReaction direction="left-to-right" evidence="35">
        <dbReference type="Rhea" id="RHEA:66773"/>
    </physiologicalReaction>
</comment>
<protein>
    <recommendedName>
        <fullName evidence="31">ATP-binding cassette sub-family B member 6</fullName>
        <ecNumber evidence="30">7.6.2.5</ecNumber>
    </recommendedName>
    <alternativeName>
        <fullName evidence="32">ABC-type heme transporter ABCB6</fullName>
    </alternativeName>
</protein>
<evidence type="ECO:0000256" key="38">
    <source>
        <dbReference type="ARBA" id="ARBA00048510"/>
    </source>
</evidence>
<dbReference type="InterPro" id="IPR039421">
    <property type="entry name" value="Type_1_exporter"/>
</dbReference>
<dbReference type="SMART" id="SM00382">
    <property type="entry name" value="AAA"/>
    <property type="match status" value="1"/>
</dbReference>
<reference evidence="44" key="1">
    <citation type="journal article" date="2019" name="bioRxiv">
        <title>The Genome of the Zebra Mussel, Dreissena polymorpha: A Resource for Invasive Species Research.</title>
        <authorList>
            <person name="McCartney M.A."/>
            <person name="Auch B."/>
            <person name="Kono T."/>
            <person name="Mallez S."/>
            <person name="Zhang Y."/>
            <person name="Obille A."/>
            <person name="Becker A."/>
            <person name="Abrahante J.E."/>
            <person name="Garbe J."/>
            <person name="Badalamenti J.P."/>
            <person name="Herman A."/>
            <person name="Mangelson H."/>
            <person name="Liachko I."/>
            <person name="Sullivan S."/>
            <person name="Sone E.D."/>
            <person name="Koren S."/>
            <person name="Silverstein K.A.T."/>
            <person name="Beckman K.B."/>
            <person name="Gohl D.M."/>
        </authorList>
    </citation>
    <scope>NUCLEOTIDE SEQUENCE</scope>
    <source>
        <strain evidence="44">Duluth1</strain>
        <tissue evidence="44">Whole animal</tissue>
    </source>
</reference>
<evidence type="ECO:0000256" key="40">
    <source>
        <dbReference type="ARBA" id="ARBA00049398"/>
    </source>
</evidence>
<keyword evidence="25 41" id="KW-0472">Membrane</keyword>
<dbReference type="CDD" id="cd18581">
    <property type="entry name" value="ABC_6TM_ABCB6"/>
    <property type="match status" value="1"/>
</dbReference>
<evidence type="ECO:0000256" key="23">
    <source>
        <dbReference type="ARBA" id="ARBA00023034"/>
    </source>
</evidence>
<sequence length="1023" mass="116687">MLPYCSNGTDLTEVWIDSGLNQCLIDTIIVSVLFLIIVIFGCLQCSMYRKYATSLEEKYINTNLGSVLQIFLTVIRIMESLSHIVMTDMMKIRGGVVGYDILIFLCLLVAWSASLRILALERKKLLPTVSSSRHGLVLLVFWTLSFLWENLAFVSWWSHQYWWYLKGAEDYGEFALWLIRYLSTGALFVLGFKAPGLPNNRYKALIDSREETKDKKASTGGKKAESTWSNVFVKLKMMMPYVWPKGSCWRQWIVVACLVLLAAGRGLTLLVPIYNKNIVNSLTSDRSADDNVDVNKSLVFRWDFICVYCLLLFFKGSSGGGSGFLSNMQTFLWIPVQQFTTRRIQVKLFGHLHNLSLGWHLKRKTGEVLRVVDRGTNSLNNLLNYVVFQIMPTIVDIIIAVIYFVTVFNYIFGLVVFVAMAAYLAVTIFITEWRTKYRRDMNTLDNETNAKAVDSLLNFETVKYYGASEFEIDRYNKAIINYQKAEWKSTASLNLLNSAQNIVITSGVLAGSLLCAWAVVHSLNGLHLTVGDYVLFGTYIIQLYGPLNWLGTYYRMIQQAFVDMENMFELLETGMDVKDDPDARDMQIQGGCIEFKDVQFKYEPTKPILKGISFRVPAGQTFALVGHSGSGKSTIIRLLFRFYDIESGAILIDGQDISKVKQESLRRCIGVVPQDTVLFNNDIMYNIRYGRVTAGDSEVKDAAAAADIHSRILTFPNQYETVVGERGLKLSGGEKQRVAIARTLLKSPAIVLLDEATSALDTKTERNIQSSLARVCENRTTIIVAHRLSTIIHADMILVLEEGEVVEQGTHEELLSKEGHYYGMWQQQLSKLEEEKPDPEVVQVAVVEHHATLLLKIKFRRKVTSLSILCRLHLLIWDDTESLSILCRLHLLIWEDTESLSILCRLHLLIWDDTESLSILCRLHLLIWEDTECLSILCRLHLLIWEDTESLSILCRLHLLIWEDTESLSILCRLPLLIWEDTESLSILCRLHLLIWEDTESLSILCRLHLLIWEDTKCTFILP</sequence>
<keyword evidence="14" id="KW-0964">Secreted</keyword>
<evidence type="ECO:0000313" key="44">
    <source>
        <dbReference type="EMBL" id="KAH3715465.1"/>
    </source>
</evidence>
<evidence type="ECO:0000256" key="19">
    <source>
        <dbReference type="ARBA" id="ARBA00022824"/>
    </source>
</evidence>
<dbReference type="InterPro" id="IPR011527">
    <property type="entry name" value="ABC1_TM_dom"/>
</dbReference>
<evidence type="ECO:0000256" key="28">
    <source>
        <dbReference type="ARBA" id="ARBA00024320"/>
    </source>
</evidence>
<reference evidence="44" key="2">
    <citation type="submission" date="2020-11" db="EMBL/GenBank/DDBJ databases">
        <authorList>
            <person name="McCartney M.A."/>
            <person name="Auch B."/>
            <person name="Kono T."/>
            <person name="Mallez S."/>
            <person name="Becker A."/>
            <person name="Gohl D.M."/>
            <person name="Silverstein K.A.T."/>
            <person name="Koren S."/>
            <person name="Bechman K.B."/>
            <person name="Herman A."/>
            <person name="Abrahante J.E."/>
            <person name="Garbe J."/>
        </authorList>
    </citation>
    <scope>NUCLEOTIDE SEQUENCE</scope>
    <source>
        <strain evidence="44">Duluth1</strain>
        <tissue evidence="44">Whole animal</tissue>
    </source>
</reference>
<dbReference type="PROSITE" id="PS00211">
    <property type="entry name" value="ABC_TRANSPORTER_1"/>
    <property type="match status" value="1"/>
</dbReference>
<dbReference type="Gene3D" id="3.40.50.300">
    <property type="entry name" value="P-loop containing nucleotide triphosphate hydrolases"/>
    <property type="match status" value="1"/>
</dbReference>
<feature type="domain" description="ABC transmembrane type-1" evidence="43">
    <location>
        <begin position="255"/>
        <end position="559"/>
    </location>
</feature>
<dbReference type="EC" id="7.6.2.5" evidence="30"/>
<evidence type="ECO:0000256" key="27">
    <source>
        <dbReference type="ARBA" id="ARBA00023228"/>
    </source>
</evidence>
<dbReference type="GO" id="GO:0005741">
    <property type="term" value="C:mitochondrial outer membrane"/>
    <property type="evidence" value="ECO:0007669"/>
    <property type="project" value="UniProtKB-SubCell"/>
</dbReference>
<dbReference type="Proteomes" id="UP000828390">
    <property type="component" value="Unassembled WGS sequence"/>
</dbReference>
<evidence type="ECO:0000256" key="32">
    <source>
        <dbReference type="ARBA" id="ARBA00031413"/>
    </source>
</evidence>
<evidence type="ECO:0000256" key="10">
    <source>
        <dbReference type="ARBA" id="ARBA00004656"/>
    </source>
</evidence>
<comment type="catalytic activity">
    <reaction evidence="39">
        <text>coproporphyrin III(in) + ATP + H2O = coproporphyrin III(out) + ADP + phosphate + H(+)</text>
        <dbReference type="Rhea" id="RHEA:66664"/>
        <dbReference type="ChEBI" id="CHEBI:15377"/>
        <dbReference type="ChEBI" id="CHEBI:15378"/>
        <dbReference type="ChEBI" id="CHEBI:30616"/>
        <dbReference type="ChEBI" id="CHEBI:43474"/>
        <dbReference type="ChEBI" id="CHEBI:131725"/>
        <dbReference type="ChEBI" id="CHEBI:456216"/>
    </reaction>
    <physiologicalReaction direction="left-to-right" evidence="39">
        <dbReference type="Rhea" id="RHEA:66665"/>
    </physiologicalReaction>
</comment>
<evidence type="ECO:0000256" key="11">
    <source>
        <dbReference type="ARBA" id="ARBA00011738"/>
    </source>
</evidence>
<evidence type="ECO:0000256" key="12">
    <source>
        <dbReference type="ARBA" id="ARBA00022448"/>
    </source>
</evidence>
<evidence type="ECO:0000256" key="15">
    <source>
        <dbReference type="ARBA" id="ARBA00022692"/>
    </source>
</evidence>
<evidence type="ECO:0000256" key="13">
    <source>
        <dbReference type="ARBA" id="ARBA00022475"/>
    </source>
</evidence>
<evidence type="ECO:0000256" key="37">
    <source>
        <dbReference type="ARBA" id="ARBA00048455"/>
    </source>
</evidence>
<dbReference type="GO" id="GO:0032585">
    <property type="term" value="C:multivesicular body membrane"/>
    <property type="evidence" value="ECO:0007669"/>
    <property type="project" value="UniProtKB-SubCell"/>
</dbReference>
<dbReference type="InterPro" id="IPR003439">
    <property type="entry name" value="ABC_transporter-like_ATP-bd"/>
</dbReference>
<keyword evidence="16" id="KW-0547">Nucleotide-binding</keyword>
<accession>A0A9D4C1I9</accession>
<evidence type="ECO:0000256" key="7">
    <source>
        <dbReference type="ARBA" id="ARBA00004550"/>
    </source>
</evidence>
<evidence type="ECO:0000256" key="4">
    <source>
        <dbReference type="ARBA" id="ARBA00004374"/>
    </source>
</evidence>
<organism evidence="44 45">
    <name type="scientific">Dreissena polymorpha</name>
    <name type="common">Zebra mussel</name>
    <name type="synonym">Mytilus polymorpha</name>
    <dbReference type="NCBI Taxonomy" id="45954"/>
    <lineage>
        <taxon>Eukaryota</taxon>
        <taxon>Metazoa</taxon>
        <taxon>Spiralia</taxon>
        <taxon>Lophotrochozoa</taxon>
        <taxon>Mollusca</taxon>
        <taxon>Bivalvia</taxon>
        <taxon>Autobranchia</taxon>
        <taxon>Heteroconchia</taxon>
        <taxon>Euheterodonta</taxon>
        <taxon>Imparidentia</taxon>
        <taxon>Neoheterodontei</taxon>
        <taxon>Myida</taxon>
        <taxon>Dreissenoidea</taxon>
        <taxon>Dreissenidae</taxon>
        <taxon>Dreissena</taxon>
    </lineage>
</organism>
<evidence type="ECO:0000256" key="5">
    <source>
        <dbReference type="ARBA" id="ARBA00004414"/>
    </source>
</evidence>
<dbReference type="SUPFAM" id="SSF90123">
    <property type="entry name" value="ABC transporter transmembrane region"/>
    <property type="match status" value="1"/>
</dbReference>
<dbReference type="InterPro" id="IPR032410">
    <property type="entry name" value="ABCB6_N"/>
</dbReference>
<dbReference type="PROSITE" id="PS50893">
    <property type="entry name" value="ABC_TRANSPORTER_2"/>
    <property type="match status" value="1"/>
</dbReference>
<evidence type="ECO:0000256" key="14">
    <source>
        <dbReference type="ARBA" id="ARBA00022525"/>
    </source>
</evidence>
<evidence type="ECO:0000256" key="9">
    <source>
        <dbReference type="ARBA" id="ARBA00004653"/>
    </source>
</evidence>
<keyword evidence="13" id="KW-1003">Cell membrane</keyword>
<keyword evidence="18" id="KW-1000">Mitochondrion outer membrane</keyword>
<feature type="transmembrane region" description="Helical" evidence="41">
    <location>
        <begin position="174"/>
        <end position="192"/>
    </location>
</feature>
<feature type="transmembrane region" description="Helical" evidence="41">
    <location>
        <begin position="502"/>
        <end position="521"/>
    </location>
</feature>
<evidence type="ECO:0000256" key="36">
    <source>
        <dbReference type="ARBA" id="ARBA00048309"/>
    </source>
</evidence>
<dbReference type="Pfam" id="PF16185">
    <property type="entry name" value="MTABC_N"/>
    <property type="match status" value="1"/>
</dbReference>
<feature type="transmembrane region" description="Helical" evidence="41">
    <location>
        <begin position="136"/>
        <end position="154"/>
    </location>
</feature>
<dbReference type="GO" id="GO:0015439">
    <property type="term" value="F:ABC-type heme transporter activity"/>
    <property type="evidence" value="ECO:0007669"/>
    <property type="project" value="UniProtKB-EC"/>
</dbReference>
<evidence type="ECO:0000256" key="26">
    <source>
        <dbReference type="ARBA" id="ARBA00023157"/>
    </source>
</evidence>
<evidence type="ECO:0000256" key="6">
    <source>
        <dbReference type="ARBA" id="ARBA00004477"/>
    </source>
</evidence>
<comment type="catalytic activity">
    <reaction evidence="33">
        <text>heme b(in) + ATP + H2O = heme b(out) + ADP + phosphate + H(+)</text>
        <dbReference type="Rhea" id="RHEA:19261"/>
        <dbReference type="ChEBI" id="CHEBI:15377"/>
        <dbReference type="ChEBI" id="CHEBI:15378"/>
        <dbReference type="ChEBI" id="CHEBI:30616"/>
        <dbReference type="ChEBI" id="CHEBI:43474"/>
        <dbReference type="ChEBI" id="CHEBI:60344"/>
        <dbReference type="ChEBI" id="CHEBI:456216"/>
        <dbReference type="EC" id="7.6.2.5"/>
    </reaction>
    <physiologicalReaction direction="left-to-right" evidence="33">
        <dbReference type="Rhea" id="RHEA:19262"/>
    </physiologicalReaction>
</comment>
<keyword evidence="19" id="KW-0256">Endoplasmic reticulum</keyword>
<dbReference type="SUPFAM" id="SSF52540">
    <property type="entry name" value="P-loop containing nucleoside triphosphate hydrolases"/>
    <property type="match status" value="1"/>
</dbReference>
<dbReference type="GO" id="GO:0031901">
    <property type="term" value="C:early endosome membrane"/>
    <property type="evidence" value="ECO:0007669"/>
    <property type="project" value="UniProtKB-SubCell"/>
</dbReference>
<evidence type="ECO:0000256" key="41">
    <source>
        <dbReference type="SAM" id="Phobius"/>
    </source>
</evidence>
<evidence type="ECO:0000256" key="31">
    <source>
        <dbReference type="ARBA" id="ARBA00024439"/>
    </source>
</evidence>
<evidence type="ECO:0000256" key="22">
    <source>
        <dbReference type="ARBA" id="ARBA00022989"/>
    </source>
</evidence>
<dbReference type="CDD" id="cd03253">
    <property type="entry name" value="ABCC_ATM1_transporter"/>
    <property type="match status" value="1"/>
</dbReference>
<feature type="transmembrane region" description="Helical" evidence="41">
    <location>
        <begin position="533"/>
        <end position="554"/>
    </location>
</feature>
<evidence type="ECO:0000256" key="1">
    <source>
        <dbReference type="ARBA" id="ARBA00004146"/>
    </source>
</evidence>
<feature type="transmembrane region" description="Helical" evidence="41">
    <location>
        <begin position="59"/>
        <end position="77"/>
    </location>
</feature>
<keyword evidence="22 41" id="KW-1133">Transmembrane helix</keyword>
<dbReference type="GO" id="GO:0005765">
    <property type="term" value="C:lysosomal membrane"/>
    <property type="evidence" value="ECO:0007669"/>
    <property type="project" value="UniProtKB-SubCell"/>
</dbReference>
<name>A0A9D4C1I9_DREPO</name>
<dbReference type="InterPro" id="IPR017871">
    <property type="entry name" value="ABC_transporter-like_CS"/>
</dbReference>
<evidence type="ECO:0000256" key="16">
    <source>
        <dbReference type="ARBA" id="ARBA00022741"/>
    </source>
</evidence>
<keyword evidence="17" id="KW-0967">Endosome</keyword>
<dbReference type="GO" id="GO:0016887">
    <property type="term" value="F:ATP hydrolysis activity"/>
    <property type="evidence" value="ECO:0007669"/>
    <property type="project" value="InterPro"/>
</dbReference>